<sequence length="286" mass="31850">MAYLLSITVLWAFSFSLIGVYLAGQVDAWFAAWSRILLATLVFLPLLKWRALPIALSSQLMLIGGVQIGLMYGFYYHAFLYLSVPEVLLMTVMTPVYITLLNDFLNRSFDWRYLLVAVLAVLGAVAIRFEGLNIQYWLGVLLVQGANLCFAFGQVMYKRLDKHITISHSQRFGWFFIGALLVSSVSLAIFADFNKLPQTQLQWGILAYLGLVASGVGYLAWNKGATLVSVGTLAVMNNLLIPVGILVNILIWHKPSDPLKLTLGSAVILAALWLDQYLNQKRAPSK</sequence>
<feature type="transmembrane region" description="Helical" evidence="6">
    <location>
        <begin position="54"/>
        <end position="74"/>
    </location>
</feature>
<dbReference type="SUPFAM" id="SSF103481">
    <property type="entry name" value="Multidrug resistance efflux transporter EmrE"/>
    <property type="match status" value="2"/>
</dbReference>
<evidence type="ECO:0000313" key="9">
    <source>
        <dbReference type="Proteomes" id="UP001595453"/>
    </source>
</evidence>
<dbReference type="Pfam" id="PF00892">
    <property type="entry name" value="EamA"/>
    <property type="match status" value="2"/>
</dbReference>
<evidence type="ECO:0000256" key="6">
    <source>
        <dbReference type="SAM" id="Phobius"/>
    </source>
</evidence>
<evidence type="ECO:0000256" key="1">
    <source>
        <dbReference type="ARBA" id="ARBA00004651"/>
    </source>
</evidence>
<evidence type="ECO:0000259" key="7">
    <source>
        <dbReference type="Pfam" id="PF00892"/>
    </source>
</evidence>
<dbReference type="InterPro" id="IPR050638">
    <property type="entry name" value="AA-Vitamin_Transporters"/>
</dbReference>
<feature type="domain" description="EamA" evidence="7">
    <location>
        <begin position="138"/>
        <end position="273"/>
    </location>
</feature>
<evidence type="ECO:0000313" key="8">
    <source>
        <dbReference type="EMBL" id="MFC3031560.1"/>
    </source>
</evidence>
<keyword evidence="9" id="KW-1185">Reference proteome</keyword>
<keyword evidence="2" id="KW-1003">Cell membrane</keyword>
<feature type="transmembrane region" description="Helical" evidence="6">
    <location>
        <begin position="203"/>
        <end position="221"/>
    </location>
</feature>
<feature type="transmembrane region" description="Helical" evidence="6">
    <location>
        <begin position="80"/>
        <end position="101"/>
    </location>
</feature>
<dbReference type="PANTHER" id="PTHR32322">
    <property type="entry name" value="INNER MEMBRANE TRANSPORTER"/>
    <property type="match status" value="1"/>
</dbReference>
<feature type="transmembrane region" description="Helical" evidence="6">
    <location>
        <begin position="259"/>
        <end position="278"/>
    </location>
</feature>
<dbReference type="InterPro" id="IPR000620">
    <property type="entry name" value="EamA_dom"/>
</dbReference>
<evidence type="ECO:0000256" key="3">
    <source>
        <dbReference type="ARBA" id="ARBA00022692"/>
    </source>
</evidence>
<feature type="transmembrane region" description="Helical" evidence="6">
    <location>
        <begin position="233"/>
        <end position="253"/>
    </location>
</feature>
<feature type="transmembrane region" description="Helical" evidence="6">
    <location>
        <begin position="113"/>
        <end position="129"/>
    </location>
</feature>
<dbReference type="Proteomes" id="UP001595453">
    <property type="component" value="Unassembled WGS sequence"/>
</dbReference>
<feature type="transmembrane region" description="Helical" evidence="6">
    <location>
        <begin position="135"/>
        <end position="152"/>
    </location>
</feature>
<evidence type="ECO:0000256" key="2">
    <source>
        <dbReference type="ARBA" id="ARBA00022475"/>
    </source>
</evidence>
<evidence type="ECO:0000256" key="4">
    <source>
        <dbReference type="ARBA" id="ARBA00022989"/>
    </source>
</evidence>
<proteinExistence type="predicted"/>
<keyword evidence="3 6" id="KW-0812">Transmembrane</keyword>
<feature type="domain" description="EamA" evidence="7">
    <location>
        <begin position="3"/>
        <end position="127"/>
    </location>
</feature>
<accession>A0ABV7CG26</accession>
<organism evidence="8 9">
    <name type="scientific">Pseudoalteromonas fenneropenaei</name>
    <dbReference type="NCBI Taxonomy" id="1737459"/>
    <lineage>
        <taxon>Bacteria</taxon>
        <taxon>Pseudomonadati</taxon>
        <taxon>Pseudomonadota</taxon>
        <taxon>Gammaproteobacteria</taxon>
        <taxon>Alteromonadales</taxon>
        <taxon>Pseudoalteromonadaceae</taxon>
        <taxon>Pseudoalteromonas</taxon>
    </lineage>
</organism>
<dbReference type="RefSeq" id="WP_377120906.1">
    <property type="nucleotide sequence ID" value="NZ_JBHRSD010000006.1"/>
</dbReference>
<name>A0ABV7CG26_9GAMM</name>
<gene>
    <name evidence="8" type="ORF">ACFOEE_03360</name>
</gene>
<evidence type="ECO:0000256" key="5">
    <source>
        <dbReference type="ARBA" id="ARBA00023136"/>
    </source>
</evidence>
<comment type="subcellular location">
    <subcellularLocation>
        <location evidence="1">Cell membrane</location>
        <topology evidence="1">Multi-pass membrane protein</topology>
    </subcellularLocation>
</comment>
<keyword evidence="5 6" id="KW-0472">Membrane</keyword>
<protein>
    <submittedName>
        <fullName evidence="8">EamA family transporter</fullName>
    </submittedName>
</protein>
<dbReference type="InterPro" id="IPR037185">
    <property type="entry name" value="EmrE-like"/>
</dbReference>
<dbReference type="PANTHER" id="PTHR32322:SF18">
    <property type="entry name" value="S-ADENOSYLMETHIONINE_S-ADENOSYLHOMOCYSTEINE TRANSPORTER"/>
    <property type="match status" value="1"/>
</dbReference>
<feature type="transmembrane region" description="Helical" evidence="6">
    <location>
        <begin position="29"/>
        <end position="47"/>
    </location>
</feature>
<reference evidence="9" key="1">
    <citation type="journal article" date="2019" name="Int. J. Syst. Evol. Microbiol.">
        <title>The Global Catalogue of Microorganisms (GCM) 10K type strain sequencing project: providing services to taxonomists for standard genome sequencing and annotation.</title>
        <authorList>
            <consortium name="The Broad Institute Genomics Platform"/>
            <consortium name="The Broad Institute Genome Sequencing Center for Infectious Disease"/>
            <person name="Wu L."/>
            <person name="Ma J."/>
        </authorList>
    </citation>
    <scope>NUCLEOTIDE SEQUENCE [LARGE SCALE GENOMIC DNA]</scope>
    <source>
        <strain evidence="9">KCTC 42730</strain>
    </source>
</reference>
<keyword evidence="4 6" id="KW-1133">Transmembrane helix</keyword>
<feature type="transmembrane region" description="Helical" evidence="6">
    <location>
        <begin position="172"/>
        <end position="191"/>
    </location>
</feature>
<dbReference type="EMBL" id="JBHRSD010000006">
    <property type="protein sequence ID" value="MFC3031560.1"/>
    <property type="molecule type" value="Genomic_DNA"/>
</dbReference>
<comment type="caution">
    <text evidence="8">The sequence shown here is derived from an EMBL/GenBank/DDBJ whole genome shotgun (WGS) entry which is preliminary data.</text>
</comment>